<evidence type="ECO:0000313" key="3">
    <source>
        <dbReference type="EMBL" id="QJH93727.1"/>
    </source>
</evidence>
<evidence type="ECO:0000313" key="2">
    <source>
        <dbReference type="EMBL" id="QJA44040.1"/>
    </source>
</evidence>
<dbReference type="EMBL" id="MT144591">
    <property type="protein sequence ID" value="QJH93727.1"/>
    <property type="molecule type" value="Genomic_DNA"/>
</dbReference>
<protein>
    <submittedName>
        <fullName evidence="2">Uncharacterized protein</fullName>
    </submittedName>
</protein>
<organism evidence="2">
    <name type="scientific">viral metagenome</name>
    <dbReference type="NCBI Taxonomy" id="1070528"/>
    <lineage>
        <taxon>unclassified sequences</taxon>
        <taxon>metagenomes</taxon>
        <taxon>organismal metagenomes</taxon>
    </lineage>
</organism>
<proteinExistence type="predicted"/>
<feature type="region of interest" description="Disordered" evidence="1">
    <location>
        <begin position="1"/>
        <end position="47"/>
    </location>
</feature>
<sequence>MDAKKYAEAAKSGTDPSESYDSEHGTYVDASKTASEDEKWGLAANPVTVEPSSAKNLRSVG</sequence>
<dbReference type="AlphaFoldDB" id="A0A6H1ZA26"/>
<dbReference type="EMBL" id="MT143972">
    <property type="protein sequence ID" value="QJA44040.1"/>
    <property type="molecule type" value="Genomic_DNA"/>
</dbReference>
<name>A0A6H1ZA26_9ZZZZ</name>
<accession>A0A6H1ZA26</accession>
<gene>
    <name evidence="2" type="ORF">TM448A00065_0086</name>
    <name evidence="3" type="ORF">TM448B00134_0021</name>
</gene>
<reference evidence="2" key="1">
    <citation type="submission" date="2020-03" db="EMBL/GenBank/DDBJ databases">
        <title>The deep terrestrial virosphere.</title>
        <authorList>
            <person name="Holmfeldt K."/>
            <person name="Nilsson E."/>
            <person name="Simone D."/>
            <person name="Lopez-Fernandez M."/>
            <person name="Wu X."/>
            <person name="de Brujin I."/>
            <person name="Lundin D."/>
            <person name="Andersson A."/>
            <person name="Bertilsson S."/>
            <person name="Dopson M."/>
        </authorList>
    </citation>
    <scope>NUCLEOTIDE SEQUENCE</scope>
    <source>
        <strain evidence="2">TM448A00065</strain>
        <strain evidence="3">TM448B00134</strain>
    </source>
</reference>
<evidence type="ECO:0000256" key="1">
    <source>
        <dbReference type="SAM" id="MobiDB-lite"/>
    </source>
</evidence>